<dbReference type="InterPro" id="IPR013728">
    <property type="entry name" value="BT_3987-like_N"/>
</dbReference>
<dbReference type="Pfam" id="PF08522">
    <property type="entry name" value="BT_3987-like_N"/>
    <property type="match status" value="1"/>
</dbReference>
<dbReference type="GO" id="GO:0005975">
    <property type="term" value="P:carbohydrate metabolic process"/>
    <property type="evidence" value="ECO:0007669"/>
    <property type="project" value="UniProtKB-ARBA"/>
</dbReference>
<evidence type="ECO:0000259" key="3">
    <source>
        <dbReference type="Pfam" id="PF08522"/>
    </source>
</evidence>
<gene>
    <name evidence="4" type="ORF">HMPREF0665_01357</name>
</gene>
<keyword evidence="2" id="KW-0732">Signal</keyword>
<dbReference type="eggNOG" id="ENOG50331ER">
    <property type="taxonomic scope" value="Bacteria"/>
</dbReference>
<feature type="domain" description="BT-3987-like N-terminal" evidence="3">
    <location>
        <begin position="39"/>
        <end position="156"/>
    </location>
</feature>
<dbReference type="AlphaFoldDB" id="D7NCU3"/>
<protein>
    <recommendedName>
        <fullName evidence="3">BT-3987-like N-terminal domain-containing protein</fullName>
    </recommendedName>
</protein>
<evidence type="ECO:0000313" key="4">
    <source>
        <dbReference type="EMBL" id="EFI48498.1"/>
    </source>
</evidence>
<feature type="signal peptide" evidence="2">
    <location>
        <begin position="1"/>
        <end position="25"/>
    </location>
</feature>
<feature type="chain" id="PRO_5003104679" description="BT-3987-like N-terminal domain-containing protein" evidence="2">
    <location>
        <begin position="26"/>
        <end position="377"/>
    </location>
</feature>
<organism evidence="4 5">
    <name type="scientific">Segatella oris C735</name>
    <dbReference type="NCBI Taxonomy" id="563008"/>
    <lineage>
        <taxon>Bacteria</taxon>
        <taxon>Pseudomonadati</taxon>
        <taxon>Bacteroidota</taxon>
        <taxon>Bacteroidia</taxon>
        <taxon>Bacteroidales</taxon>
        <taxon>Prevotellaceae</taxon>
        <taxon>Segatella</taxon>
    </lineage>
</organism>
<dbReference type="Gene3D" id="2.60.40.1740">
    <property type="entry name" value="hypothetical protein (bacova_03559)"/>
    <property type="match status" value="1"/>
</dbReference>
<keyword evidence="5" id="KW-1185">Reference proteome</keyword>
<dbReference type="Pfam" id="PF13385">
    <property type="entry name" value="Laminin_G_3"/>
    <property type="match status" value="1"/>
</dbReference>
<evidence type="ECO:0000313" key="5">
    <source>
        <dbReference type="Proteomes" id="UP000003805"/>
    </source>
</evidence>
<proteinExistence type="predicted"/>
<reference evidence="4 5" key="1">
    <citation type="submission" date="2010-02" db="EMBL/GenBank/DDBJ databases">
        <title>The Genome Sequence of Prevotella oris strain C735.</title>
        <authorList>
            <consortium name="The Broad Institute Genome Sequencing Platform"/>
            <person name="Ward D."/>
            <person name="Feldgarden M."/>
            <person name="Earl A."/>
            <person name="Young S.K."/>
            <person name="Zeng Q."/>
            <person name="Koehrsen M."/>
            <person name="Alvarado L."/>
            <person name="Berlin A."/>
            <person name="Bochicchio J."/>
            <person name="Borenstein D."/>
            <person name="Chapman S.B."/>
            <person name="Chen Z."/>
            <person name="Engels R."/>
            <person name="Freedman E."/>
            <person name="Gellesch M."/>
            <person name="Goldberg J."/>
            <person name="Griggs A."/>
            <person name="Gujja S."/>
            <person name="Heilman E."/>
            <person name="Heiman D."/>
            <person name="Hepburn T."/>
            <person name="Howarth C."/>
            <person name="Jen D."/>
            <person name="Larson L."/>
            <person name="Mehta T."/>
            <person name="Park D."/>
            <person name="Pearson M."/>
            <person name="Roberts A."/>
            <person name="Saif S."/>
            <person name="Shea T."/>
            <person name="Shenoy N."/>
            <person name="Sisk P."/>
            <person name="Stolte C."/>
            <person name="Sykes S."/>
            <person name="Thomson T."/>
            <person name="Walk T."/>
            <person name="White J."/>
            <person name="Yandava C."/>
            <person name="Sibley C.D."/>
            <person name="Field T.R."/>
            <person name="Grinwis M."/>
            <person name="Eshaghurshan C.S."/>
            <person name="Surette M.G."/>
            <person name="Haas B."/>
            <person name="Nusbaum C."/>
            <person name="Birren B."/>
        </authorList>
    </citation>
    <scope>NUCLEOTIDE SEQUENCE [LARGE SCALE GENOMIC DNA]</scope>
    <source>
        <strain evidence="4 5">C735</strain>
    </source>
</reference>
<dbReference type="HOGENOM" id="CLU_050496_0_0_10"/>
<feature type="compositionally biased region" description="Basic and acidic residues" evidence="1">
    <location>
        <begin position="359"/>
        <end position="377"/>
    </location>
</feature>
<dbReference type="GO" id="GO:0004553">
    <property type="term" value="F:hydrolase activity, hydrolyzing O-glycosyl compounds"/>
    <property type="evidence" value="ECO:0007669"/>
    <property type="project" value="UniProtKB-ARBA"/>
</dbReference>
<name>D7NCU3_9BACT</name>
<dbReference type="SUPFAM" id="SSF49899">
    <property type="entry name" value="Concanavalin A-like lectins/glucanases"/>
    <property type="match status" value="1"/>
</dbReference>
<feature type="region of interest" description="Disordered" evidence="1">
    <location>
        <begin position="358"/>
        <end position="377"/>
    </location>
</feature>
<dbReference type="Proteomes" id="UP000003805">
    <property type="component" value="Unassembled WGS sequence"/>
</dbReference>
<evidence type="ECO:0000256" key="2">
    <source>
        <dbReference type="SAM" id="SignalP"/>
    </source>
</evidence>
<dbReference type="EMBL" id="GL349567">
    <property type="protein sequence ID" value="EFI48498.1"/>
    <property type="molecule type" value="Genomic_DNA"/>
</dbReference>
<sequence length="377" mass="42434">MIKNMRHIIKIFGIASLACLTWSCANVDYDEVGDESKLPNAVYIDGADVTPLTKLTVDDTGGKGSFTARAANKLSSDVNLKFAIDEETLAKYNKTNGTNYKLLPAKYFNLSAENQTINANTVANGAIDVNVKPLGEDLDASTKYAIPVKLVSAEGSKILTSSATKIFAIDRVLYTTSLRQYGFYLKTVFPTPYTGLQEWTMSYAIKLDYNKDNQAVLSPDFYSRVTRDGGLQMKVGETDDPKAFAKTKLQPKKWYYIAWVYDHQHVKCYINGVLDNEFNVPKVETFTKLNMSWGAFKGYVREIRLYNKALTAFQVLDNLYIETPDNPNLLFYAPLNKKTGIKDVSKNNHPIKVYLPGSGDKKEYTQPLTWKDEKFPE</sequence>
<dbReference type="InterPro" id="IPR013320">
    <property type="entry name" value="ConA-like_dom_sf"/>
</dbReference>
<accession>D7NCU3</accession>
<dbReference type="Gene3D" id="2.60.120.200">
    <property type="match status" value="1"/>
</dbReference>
<evidence type="ECO:0000256" key="1">
    <source>
        <dbReference type="SAM" id="MobiDB-lite"/>
    </source>
</evidence>